<reference evidence="1" key="1">
    <citation type="journal article" date="2021" name="New Phytol.">
        <title>Evolutionary innovations through gain and loss of genes in the ectomycorrhizal Boletales.</title>
        <authorList>
            <person name="Wu G."/>
            <person name="Miyauchi S."/>
            <person name="Morin E."/>
            <person name="Kuo A."/>
            <person name="Drula E."/>
            <person name="Varga T."/>
            <person name="Kohler A."/>
            <person name="Feng B."/>
            <person name="Cao Y."/>
            <person name="Lipzen A."/>
            <person name="Daum C."/>
            <person name="Hundley H."/>
            <person name="Pangilinan J."/>
            <person name="Johnson J."/>
            <person name="Barry K."/>
            <person name="LaButti K."/>
            <person name="Ng V."/>
            <person name="Ahrendt S."/>
            <person name="Min B."/>
            <person name="Choi I.G."/>
            <person name="Park H."/>
            <person name="Plett J.M."/>
            <person name="Magnuson J."/>
            <person name="Spatafora J.W."/>
            <person name="Nagy L.G."/>
            <person name="Henrissat B."/>
            <person name="Grigoriev I.V."/>
            <person name="Yang Z.L."/>
            <person name="Xu J."/>
            <person name="Martin F.M."/>
        </authorList>
    </citation>
    <scope>NUCLEOTIDE SEQUENCE</scope>
    <source>
        <strain evidence="1">KUC20120723A-06</strain>
    </source>
</reference>
<name>A0ACB8BJZ0_9AGAM</name>
<keyword evidence="2" id="KW-1185">Reference proteome</keyword>
<proteinExistence type="predicted"/>
<gene>
    <name evidence="1" type="ORF">BV22DRAFT_1046263</name>
</gene>
<organism evidence="1 2">
    <name type="scientific">Leucogyrophana mollusca</name>
    <dbReference type="NCBI Taxonomy" id="85980"/>
    <lineage>
        <taxon>Eukaryota</taxon>
        <taxon>Fungi</taxon>
        <taxon>Dikarya</taxon>
        <taxon>Basidiomycota</taxon>
        <taxon>Agaricomycotina</taxon>
        <taxon>Agaricomycetes</taxon>
        <taxon>Agaricomycetidae</taxon>
        <taxon>Boletales</taxon>
        <taxon>Boletales incertae sedis</taxon>
        <taxon>Leucogyrophana</taxon>
    </lineage>
</organism>
<dbReference type="EMBL" id="MU266388">
    <property type="protein sequence ID" value="KAH7926140.1"/>
    <property type="molecule type" value="Genomic_DNA"/>
</dbReference>
<comment type="caution">
    <text evidence="1">The sequence shown here is derived from an EMBL/GenBank/DDBJ whole genome shotgun (WGS) entry which is preliminary data.</text>
</comment>
<accession>A0ACB8BJZ0</accession>
<sequence length="170" mass="18570">MSLPSRGFTLKVVTHAYSRSLPCIFDDARAGSDVFGSDEVKRNDGAAVFMSSSVSLHNPAGSCSLPEYSITQAPRGAYHHYPITGAIVLARTRAQQVADPDLGIQWEAEMSALRELSTANATVVPSLSLIDVELSPMVLYCVSESFVPYRLIRRPENSEHVNNKSRCSPR</sequence>
<protein>
    <submittedName>
        <fullName evidence="1">Uncharacterized protein</fullName>
    </submittedName>
</protein>
<evidence type="ECO:0000313" key="2">
    <source>
        <dbReference type="Proteomes" id="UP000790709"/>
    </source>
</evidence>
<evidence type="ECO:0000313" key="1">
    <source>
        <dbReference type="EMBL" id="KAH7926140.1"/>
    </source>
</evidence>
<dbReference type="Proteomes" id="UP000790709">
    <property type="component" value="Unassembled WGS sequence"/>
</dbReference>